<organism evidence="13 14">
    <name type="scientific">Helicocarpus griseus UAMH5409</name>
    <dbReference type="NCBI Taxonomy" id="1447875"/>
    <lineage>
        <taxon>Eukaryota</taxon>
        <taxon>Fungi</taxon>
        <taxon>Dikarya</taxon>
        <taxon>Ascomycota</taxon>
        <taxon>Pezizomycotina</taxon>
        <taxon>Eurotiomycetes</taxon>
        <taxon>Eurotiomycetidae</taxon>
        <taxon>Onygenales</taxon>
        <taxon>Ajellomycetaceae</taxon>
        <taxon>Helicocarpus</taxon>
    </lineage>
</organism>
<keyword evidence="4" id="KW-1003">Cell membrane</keyword>
<gene>
    <name evidence="13" type="ORF">AJ79_03603</name>
</gene>
<dbReference type="Pfam" id="PF07690">
    <property type="entry name" value="MFS_1"/>
    <property type="match status" value="1"/>
</dbReference>
<feature type="transmembrane region" description="Helical" evidence="11">
    <location>
        <begin position="543"/>
        <end position="563"/>
    </location>
</feature>
<keyword evidence="14" id="KW-1185">Reference proteome</keyword>
<sequence>MDYNEHRAASTDTTTTTLSTAPPSKDINEENRGKEGSTAVLEDLQVSDTQDAGANALSSPPEEQLPPPPSPSTWKLVAINVASCLAVLCVALDNTILATAIPRITDDFHALQDVGWYGSSYLLTTSAFQLLFGKFYSQFNVKWTFLSALALFEIGSLICAVAPNSIALIVGRAIAGLGSAGIFSGAQIIVAYTVPLEKRGMYTGLIGGTYGIASILGPLLGGAFTDRVTWRWCFYINLPIGAVTAVLNLLLFKVPAGEPRPSIGFKARLLQFDPVGSILFIPSIICLLLALQWGGTIYPWSSGRVIALFVVFGVTIIAFTVVQWWVGNDATVPKRIVFRRTISFGSLFGFCLGGAFFIVVYYVPIWFQAVHGVSPMQSGINNIPLIMAQVVGTVGSGIATVAIGHYMPFVYGSVVLMSIGAGLLTTFHVHTPSSQWIGYQIIFGLGVGLGFQQPITAAQAILPMADIAAGCTAVLFFQLLGGTLLVSIGQNLFTNELSSGLSKISGVDAAELIQEGVGSIRTNLSGNSIAEALVVYNGAITKAFQASMILACISALGALGMEWKSVKAPKSKPADEQADGEKVYF</sequence>
<evidence type="ECO:0000259" key="12">
    <source>
        <dbReference type="PROSITE" id="PS50850"/>
    </source>
</evidence>
<keyword evidence="5 11" id="KW-0812">Transmembrane</keyword>
<keyword evidence="7 11" id="KW-0472">Membrane</keyword>
<feature type="transmembrane region" description="Helical" evidence="11">
    <location>
        <begin position="77"/>
        <end position="102"/>
    </location>
</feature>
<evidence type="ECO:0000256" key="9">
    <source>
        <dbReference type="ARBA" id="ARBA00069843"/>
    </source>
</evidence>
<comment type="subcellular location">
    <subcellularLocation>
        <location evidence="1">Cell membrane</location>
        <topology evidence="1">Multi-pass membrane protein</topology>
    </subcellularLocation>
</comment>
<feature type="compositionally biased region" description="Low complexity" evidence="10">
    <location>
        <begin position="10"/>
        <end position="24"/>
    </location>
</feature>
<dbReference type="FunFam" id="1.20.1720.10:FF:000012">
    <property type="entry name" value="MFS toxin efflux pump (AflT)"/>
    <property type="match status" value="1"/>
</dbReference>
<evidence type="ECO:0000256" key="2">
    <source>
        <dbReference type="ARBA" id="ARBA00007520"/>
    </source>
</evidence>
<dbReference type="AlphaFoldDB" id="A0A2B7XXG2"/>
<dbReference type="InterPro" id="IPR020846">
    <property type="entry name" value="MFS_dom"/>
</dbReference>
<dbReference type="PANTHER" id="PTHR23501">
    <property type="entry name" value="MAJOR FACILITATOR SUPERFAMILY"/>
    <property type="match status" value="1"/>
</dbReference>
<evidence type="ECO:0000256" key="11">
    <source>
        <dbReference type="SAM" id="Phobius"/>
    </source>
</evidence>
<name>A0A2B7XXG2_9EURO</name>
<accession>A0A2B7XXG2</accession>
<comment type="caution">
    <text evidence="13">The sequence shown here is derived from an EMBL/GenBank/DDBJ whole genome shotgun (WGS) entry which is preliminary data.</text>
</comment>
<evidence type="ECO:0000313" key="13">
    <source>
        <dbReference type="EMBL" id="PGH13473.1"/>
    </source>
</evidence>
<evidence type="ECO:0000256" key="8">
    <source>
        <dbReference type="ARBA" id="ARBA00023180"/>
    </source>
</evidence>
<dbReference type="Proteomes" id="UP000223968">
    <property type="component" value="Unassembled WGS sequence"/>
</dbReference>
<dbReference type="SUPFAM" id="SSF103473">
    <property type="entry name" value="MFS general substrate transporter"/>
    <property type="match status" value="1"/>
</dbReference>
<dbReference type="FunFam" id="1.20.1250.20:FF:000489">
    <property type="entry name" value="MFS general substrate transporter"/>
    <property type="match status" value="1"/>
</dbReference>
<evidence type="ECO:0000313" key="14">
    <source>
        <dbReference type="Proteomes" id="UP000223968"/>
    </source>
</evidence>
<protein>
    <recommendedName>
        <fullName evidence="9">MFS-type efflux pump MFS1</fullName>
    </recommendedName>
</protein>
<dbReference type="CDD" id="cd17502">
    <property type="entry name" value="MFS_Azr1_MDR_like"/>
    <property type="match status" value="1"/>
</dbReference>
<feature type="transmembrane region" description="Helical" evidence="11">
    <location>
        <begin position="201"/>
        <end position="220"/>
    </location>
</feature>
<evidence type="ECO:0000256" key="1">
    <source>
        <dbReference type="ARBA" id="ARBA00004651"/>
    </source>
</evidence>
<keyword evidence="8" id="KW-0325">Glycoprotein</keyword>
<dbReference type="OrthoDB" id="10021397at2759"/>
<dbReference type="Gene3D" id="1.20.1250.20">
    <property type="entry name" value="MFS general substrate transporter like domains"/>
    <property type="match status" value="1"/>
</dbReference>
<dbReference type="InterPro" id="IPR011701">
    <property type="entry name" value="MFS"/>
</dbReference>
<feature type="transmembrane region" description="Helical" evidence="11">
    <location>
        <begin position="144"/>
        <end position="163"/>
    </location>
</feature>
<feature type="transmembrane region" description="Helical" evidence="11">
    <location>
        <begin position="467"/>
        <end position="488"/>
    </location>
</feature>
<feature type="transmembrane region" description="Helical" evidence="11">
    <location>
        <begin position="169"/>
        <end position="194"/>
    </location>
</feature>
<proteinExistence type="inferred from homology"/>
<evidence type="ECO:0000256" key="3">
    <source>
        <dbReference type="ARBA" id="ARBA00022448"/>
    </source>
</evidence>
<feature type="transmembrane region" description="Helical" evidence="11">
    <location>
        <begin position="436"/>
        <end position="455"/>
    </location>
</feature>
<feature type="transmembrane region" description="Helical" evidence="11">
    <location>
        <begin position="272"/>
        <end position="293"/>
    </location>
</feature>
<evidence type="ECO:0000256" key="10">
    <source>
        <dbReference type="SAM" id="MobiDB-lite"/>
    </source>
</evidence>
<evidence type="ECO:0000256" key="6">
    <source>
        <dbReference type="ARBA" id="ARBA00022989"/>
    </source>
</evidence>
<dbReference type="GO" id="GO:0022857">
    <property type="term" value="F:transmembrane transporter activity"/>
    <property type="evidence" value="ECO:0007669"/>
    <property type="project" value="InterPro"/>
</dbReference>
<feature type="transmembrane region" description="Helical" evidence="11">
    <location>
        <begin position="232"/>
        <end position="251"/>
    </location>
</feature>
<feature type="transmembrane region" description="Helical" evidence="11">
    <location>
        <begin position="409"/>
        <end position="430"/>
    </location>
</feature>
<evidence type="ECO:0000256" key="5">
    <source>
        <dbReference type="ARBA" id="ARBA00022692"/>
    </source>
</evidence>
<feature type="compositionally biased region" description="Basic and acidic residues" evidence="10">
    <location>
        <begin position="26"/>
        <end position="35"/>
    </location>
</feature>
<dbReference type="FunFam" id="1.20.1250.20:FF:000196">
    <property type="entry name" value="MFS toxin efflux pump (AflT)"/>
    <property type="match status" value="1"/>
</dbReference>
<reference evidence="13 14" key="1">
    <citation type="submission" date="2017-10" db="EMBL/GenBank/DDBJ databases">
        <title>Comparative genomics in systemic dimorphic fungi from Ajellomycetaceae.</title>
        <authorList>
            <person name="Munoz J.F."/>
            <person name="Mcewen J.G."/>
            <person name="Clay O.K."/>
            <person name="Cuomo C.A."/>
        </authorList>
    </citation>
    <scope>NUCLEOTIDE SEQUENCE [LARGE SCALE GENOMIC DNA]</scope>
    <source>
        <strain evidence="13 14">UAMH5409</strain>
    </source>
</reference>
<dbReference type="GO" id="GO:0005886">
    <property type="term" value="C:plasma membrane"/>
    <property type="evidence" value="ECO:0007669"/>
    <property type="project" value="UniProtKB-SubCell"/>
</dbReference>
<feature type="transmembrane region" description="Helical" evidence="11">
    <location>
        <begin position="305"/>
        <end position="326"/>
    </location>
</feature>
<dbReference type="EMBL" id="PDNB01000045">
    <property type="protein sequence ID" value="PGH13473.1"/>
    <property type="molecule type" value="Genomic_DNA"/>
</dbReference>
<evidence type="ECO:0000256" key="4">
    <source>
        <dbReference type="ARBA" id="ARBA00022475"/>
    </source>
</evidence>
<dbReference type="PANTHER" id="PTHR23501:SF199">
    <property type="entry name" value="MFS EFFLUX TRANSPORTER INPD-RELATED"/>
    <property type="match status" value="1"/>
</dbReference>
<evidence type="ECO:0000256" key="7">
    <source>
        <dbReference type="ARBA" id="ARBA00023136"/>
    </source>
</evidence>
<keyword evidence="3" id="KW-0813">Transport</keyword>
<feature type="domain" description="Major facilitator superfamily (MFS) profile" evidence="12">
    <location>
        <begin position="79"/>
        <end position="585"/>
    </location>
</feature>
<comment type="similarity">
    <text evidence="2">Belongs to the major facilitator superfamily. TCR/Tet family.</text>
</comment>
<dbReference type="PROSITE" id="PS50850">
    <property type="entry name" value="MFS"/>
    <property type="match status" value="1"/>
</dbReference>
<dbReference type="InterPro" id="IPR036259">
    <property type="entry name" value="MFS_trans_sf"/>
</dbReference>
<feature type="region of interest" description="Disordered" evidence="10">
    <location>
        <begin position="1"/>
        <end position="70"/>
    </location>
</feature>
<feature type="transmembrane region" description="Helical" evidence="11">
    <location>
        <begin position="347"/>
        <end position="367"/>
    </location>
</feature>
<keyword evidence="6 11" id="KW-1133">Transmembrane helix</keyword>
<feature type="transmembrane region" description="Helical" evidence="11">
    <location>
        <begin position="379"/>
        <end position="402"/>
    </location>
</feature>
<feature type="transmembrane region" description="Helical" evidence="11">
    <location>
        <begin position="114"/>
        <end position="132"/>
    </location>
</feature>